<dbReference type="KEGG" id="medw:NCTC10132_00594"/>
<dbReference type="PANTHER" id="PTHR30408:SF12">
    <property type="entry name" value="TYPE I RESTRICTION ENZYME MJAVIII SPECIFICITY SUBUNIT"/>
    <property type="match status" value="1"/>
</dbReference>
<name>A0A3B0PRB5_9BACT</name>
<feature type="domain" description="Type I restriction modification DNA specificity" evidence="4">
    <location>
        <begin position="9"/>
        <end position="150"/>
    </location>
</feature>
<evidence type="ECO:0000256" key="3">
    <source>
        <dbReference type="ARBA" id="ARBA00023125"/>
    </source>
</evidence>
<evidence type="ECO:0000313" key="6">
    <source>
        <dbReference type="Proteomes" id="UP000257559"/>
    </source>
</evidence>
<proteinExistence type="inferred from homology"/>
<reference evidence="6" key="1">
    <citation type="submission" date="2018-06" db="EMBL/GenBank/DDBJ databases">
        <authorList>
            <consortium name="Pathogen Informatics"/>
        </authorList>
    </citation>
    <scope>NUCLEOTIDE SEQUENCE [LARGE SCALE GENOMIC DNA]</scope>
    <source>
        <strain evidence="6">NCTC10132</strain>
    </source>
</reference>
<sequence length="161" mass="18448">MGEISQSYKSFIKINDIDKSGKYNLYGVNGYIGKTVFPPKFNDKSSILIVKDGSVGKKLILPPNSNFTSTIEGIYPNSNYLTEFLFHSIKVEKLLKFSIGSTIKHLYFSEYGNMNIFVTNLKEQEKISKLLDSLNNLITLHQRKIKKIENIKKTLLEKMFP</sequence>
<dbReference type="GO" id="GO:0009307">
    <property type="term" value="P:DNA restriction-modification system"/>
    <property type="evidence" value="ECO:0007669"/>
    <property type="project" value="UniProtKB-KW"/>
</dbReference>
<dbReference type="Gene3D" id="3.90.220.20">
    <property type="entry name" value="DNA methylase specificity domains"/>
    <property type="match status" value="1"/>
</dbReference>
<dbReference type="GO" id="GO:0003677">
    <property type="term" value="F:DNA binding"/>
    <property type="evidence" value="ECO:0007669"/>
    <property type="project" value="UniProtKB-KW"/>
</dbReference>
<gene>
    <name evidence="5" type="ORF">NCTC10132_00594</name>
</gene>
<dbReference type="InterPro" id="IPR000055">
    <property type="entry name" value="Restrct_endonuc_typeI_TRD"/>
</dbReference>
<evidence type="ECO:0000259" key="4">
    <source>
        <dbReference type="Pfam" id="PF01420"/>
    </source>
</evidence>
<dbReference type="InterPro" id="IPR044946">
    <property type="entry name" value="Restrct_endonuc_typeI_TRD_sf"/>
</dbReference>
<protein>
    <submittedName>
        <fullName evidence="5">Restriction modification system specificity subunit</fullName>
    </submittedName>
</protein>
<keyword evidence="6" id="KW-1185">Reference proteome</keyword>
<dbReference type="EMBL" id="LS991951">
    <property type="protein sequence ID" value="SYV97235.1"/>
    <property type="molecule type" value="Genomic_DNA"/>
</dbReference>
<dbReference type="AlphaFoldDB" id="A0A3B0PRB5"/>
<dbReference type="SUPFAM" id="SSF116734">
    <property type="entry name" value="DNA methylase specificity domain"/>
    <property type="match status" value="1"/>
</dbReference>
<organism evidence="5 6">
    <name type="scientific">Mycoplasmopsis edwardii</name>
    <dbReference type="NCBI Taxonomy" id="53558"/>
    <lineage>
        <taxon>Bacteria</taxon>
        <taxon>Bacillati</taxon>
        <taxon>Mycoplasmatota</taxon>
        <taxon>Mycoplasmoidales</taxon>
        <taxon>Metamycoplasmataceae</taxon>
        <taxon>Mycoplasmopsis</taxon>
    </lineage>
</organism>
<keyword evidence="3" id="KW-0238">DNA-binding</keyword>
<dbReference type="Proteomes" id="UP000257559">
    <property type="component" value="Chromosome"/>
</dbReference>
<dbReference type="Pfam" id="PF01420">
    <property type="entry name" value="Methylase_S"/>
    <property type="match status" value="1"/>
</dbReference>
<accession>A0A3B0PRB5</accession>
<evidence type="ECO:0000256" key="2">
    <source>
        <dbReference type="ARBA" id="ARBA00022747"/>
    </source>
</evidence>
<dbReference type="InterPro" id="IPR052021">
    <property type="entry name" value="Type-I_RS_S_subunit"/>
</dbReference>
<dbReference type="CDD" id="cd16961">
    <property type="entry name" value="RMtype1_S_TRD-CR_like"/>
    <property type="match status" value="1"/>
</dbReference>
<dbReference type="Gene3D" id="1.10.287.1120">
    <property type="entry name" value="Bipartite methylase S protein"/>
    <property type="match status" value="1"/>
</dbReference>
<keyword evidence="2" id="KW-0680">Restriction system</keyword>
<comment type="similarity">
    <text evidence="1">Belongs to the type-I restriction system S methylase family.</text>
</comment>
<evidence type="ECO:0000256" key="1">
    <source>
        <dbReference type="ARBA" id="ARBA00010923"/>
    </source>
</evidence>
<evidence type="ECO:0000313" key="5">
    <source>
        <dbReference type="EMBL" id="SYV97235.1"/>
    </source>
</evidence>
<dbReference type="PANTHER" id="PTHR30408">
    <property type="entry name" value="TYPE-1 RESTRICTION ENZYME ECOKI SPECIFICITY PROTEIN"/>
    <property type="match status" value="1"/>
</dbReference>